<dbReference type="eggNOG" id="COG1194">
    <property type="taxonomic scope" value="Bacteria"/>
</dbReference>
<keyword evidence="10" id="KW-0378">Hydrolase</keyword>
<dbReference type="PANTHER" id="PTHR42944">
    <property type="entry name" value="ADENINE DNA GLYCOSYLASE"/>
    <property type="match status" value="1"/>
</dbReference>
<dbReference type="GO" id="GO:0035485">
    <property type="term" value="F:adenine/guanine mispair binding"/>
    <property type="evidence" value="ECO:0007669"/>
    <property type="project" value="TreeGrafter"/>
</dbReference>
<evidence type="ECO:0000256" key="2">
    <source>
        <dbReference type="ARBA" id="ARBA00001966"/>
    </source>
</evidence>
<dbReference type="InterPro" id="IPR011257">
    <property type="entry name" value="DNA_glycosylase"/>
</dbReference>
<dbReference type="GO" id="GO:0006284">
    <property type="term" value="P:base-excision repair"/>
    <property type="evidence" value="ECO:0007669"/>
    <property type="project" value="InterPro"/>
</dbReference>
<evidence type="ECO:0000256" key="9">
    <source>
        <dbReference type="ARBA" id="ARBA00022763"/>
    </source>
</evidence>
<dbReference type="EMBL" id="CR522870">
    <property type="protein sequence ID" value="CAG37192.1"/>
    <property type="molecule type" value="Genomic_DNA"/>
</dbReference>
<dbReference type="GO" id="GO:0006298">
    <property type="term" value="P:mismatch repair"/>
    <property type="evidence" value="ECO:0007669"/>
    <property type="project" value="TreeGrafter"/>
</dbReference>
<keyword evidence="7" id="KW-0004">4Fe-4S</keyword>
<dbReference type="AlphaFoldDB" id="Q6AKD3"/>
<dbReference type="SMART" id="SM00478">
    <property type="entry name" value="ENDO3c"/>
    <property type="match status" value="1"/>
</dbReference>
<evidence type="ECO:0000256" key="6">
    <source>
        <dbReference type="ARBA" id="ARBA00022023"/>
    </source>
</evidence>
<comment type="similarity">
    <text evidence="4">Belongs to the Nth/MutY family.</text>
</comment>
<dbReference type="HOGENOM" id="CLU_012862_0_3_7"/>
<comment type="cofactor">
    <cofactor evidence="2">
        <name>[4Fe-4S] cluster</name>
        <dbReference type="ChEBI" id="CHEBI:49883"/>
    </cofactor>
</comment>
<dbReference type="GO" id="GO:0051539">
    <property type="term" value="F:4 iron, 4 sulfur cluster binding"/>
    <property type="evidence" value="ECO:0007669"/>
    <property type="project" value="UniProtKB-KW"/>
</dbReference>
<dbReference type="Gene3D" id="3.90.79.10">
    <property type="entry name" value="Nucleoside Triphosphate Pyrophosphohydrolase"/>
    <property type="match status" value="1"/>
</dbReference>
<dbReference type="GO" id="GO:0000701">
    <property type="term" value="F:purine-specific mismatch base pair DNA N-glycosylase activity"/>
    <property type="evidence" value="ECO:0007669"/>
    <property type="project" value="UniProtKB-EC"/>
</dbReference>
<keyword evidence="12" id="KW-0411">Iron-sulfur</keyword>
<dbReference type="NCBIfam" id="TIGR01084">
    <property type="entry name" value="mutY"/>
    <property type="match status" value="1"/>
</dbReference>
<keyword evidence="13" id="KW-0234">DNA repair</keyword>
<evidence type="ECO:0000256" key="13">
    <source>
        <dbReference type="ARBA" id="ARBA00023204"/>
    </source>
</evidence>
<comment type="catalytic activity">
    <reaction evidence="1">
        <text>Hydrolyzes free adenine bases from 7,8-dihydro-8-oxoguanine:adenine mismatched double-stranded DNA, leaving an apurinic site.</text>
        <dbReference type="EC" id="3.2.2.31"/>
    </reaction>
</comment>
<evidence type="ECO:0000256" key="10">
    <source>
        <dbReference type="ARBA" id="ARBA00022801"/>
    </source>
</evidence>
<accession>Q6AKD3</accession>
<organism evidence="16 17">
    <name type="scientific">Desulfotalea psychrophila (strain LSv54 / DSM 12343)</name>
    <dbReference type="NCBI Taxonomy" id="177439"/>
    <lineage>
        <taxon>Bacteria</taxon>
        <taxon>Pseudomonadati</taxon>
        <taxon>Thermodesulfobacteriota</taxon>
        <taxon>Desulfobulbia</taxon>
        <taxon>Desulfobulbales</taxon>
        <taxon>Desulfocapsaceae</taxon>
        <taxon>Desulfotalea</taxon>
    </lineage>
</organism>
<dbReference type="PANTHER" id="PTHR42944:SF1">
    <property type="entry name" value="ADENINE DNA GLYCOSYLASE"/>
    <property type="match status" value="1"/>
</dbReference>
<evidence type="ECO:0000256" key="11">
    <source>
        <dbReference type="ARBA" id="ARBA00023004"/>
    </source>
</evidence>
<feature type="domain" description="HhH-GPD" evidence="15">
    <location>
        <begin position="45"/>
        <end position="196"/>
    </location>
</feature>
<protein>
    <recommendedName>
        <fullName evidence="6">Adenine DNA glycosylase</fullName>
        <ecNumber evidence="5">3.2.2.31</ecNumber>
    </recommendedName>
</protein>
<dbReference type="InterPro" id="IPR003265">
    <property type="entry name" value="HhH-GPD_domain"/>
</dbReference>
<dbReference type="SUPFAM" id="SSF48150">
    <property type="entry name" value="DNA-glycosylase"/>
    <property type="match status" value="1"/>
</dbReference>
<evidence type="ECO:0000313" key="16">
    <source>
        <dbReference type="EMBL" id="CAG37192.1"/>
    </source>
</evidence>
<dbReference type="PROSITE" id="PS01155">
    <property type="entry name" value="ENDONUCLEASE_III_2"/>
    <property type="match status" value="1"/>
</dbReference>
<dbReference type="Gene3D" id="1.10.340.30">
    <property type="entry name" value="Hypothetical protein, domain 2"/>
    <property type="match status" value="1"/>
</dbReference>
<dbReference type="InterPro" id="IPR015797">
    <property type="entry name" value="NUDIX_hydrolase-like_dom_sf"/>
</dbReference>
<dbReference type="EC" id="3.2.2.31" evidence="5"/>
<dbReference type="InterPro" id="IPR029119">
    <property type="entry name" value="MutY_C"/>
</dbReference>
<keyword evidence="14" id="KW-0326">Glycosidase</keyword>
<dbReference type="GO" id="GO:0032357">
    <property type="term" value="F:oxidized purine DNA binding"/>
    <property type="evidence" value="ECO:0007669"/>
    <property type="project" value="TreeGrafter"/>
</dbReference>
<dbReference type="CDD" id="cd00056">
    <property type="entry name" value="ENDO3c"/>
    <property type="match status" value="1"/>
</dbReference>
<evidence type="ECO:0000313" key="17">
    <source>
        <dbReference type="Proteomes" id="UP000000602"/>
    </source>
</evidence>
<evidence type="ECO:0000256" key="5">
    <source>
        <dbReference type="ARBA" id="ARBA00012045"/>
    </source>
</evidence>
<dbReference type="OrthoDB" id="9802365at2"/>
<dbReference type="InterPro" id="IPR044298">
    <property type="entry name" value="MIG/MutY"/>
</dbReference>
<gene>
    <name evidence="16" type="ordered locus">DP2463</name>
</gene>
<dbReference type="Pfam" id="PF00633">
    <property type="entry name" value="HHH"/>
    <property type="match status" value="1"/>
</dbReference>
<dbReference type="Pfam" id="PF00730">
    <property type="entry name" value="HhH-GPD"/>
    <property type="match status" value="1"/>
</dbReference>
<dbReference type="InterPro" id="IPR023170">
    <property type="entry name" value="HhH_base_excis_C"/>
</dbReference>
<evidence type="ECO:0000256" key="7">
    <source>
        <dbReference type="ARBA" id="ARBA00022485"/>
    </source>
</evidence>
<keyword evidence="11" id="KW-0408">Iron</keyword>
<evidence type="ECO:0000256" key="8">
    <source>
        <dbReference type="ARBA" id="ARBA00022723"/>
    </source>
</evidence>
<dbReference type="STRING" id="177439.DP2463"/>
<dbReference type="RefSeq" id="WP_011189704.1">
    <property type="nucleotide sequence ID" value="NC_006138.1"/>
</dbReference>
<evidence type="ECO:0000256" key="14">
    <source>
        <dbReference type="ARBA" id="ARBA00023295"/>
    </source>
</evidence>
<evidence type="ECO:0000256" key="4">
    <source>
        <dbReference type="ARBA" id="ARBA00008343"/>
    </source>
</evidence>
<dbReference type="GO" id="GO:0034039">
    <property type="term" value="F:8-oxo-7,8-dihydroguanine DNA N-glycosylase activity"/>
    <property type="evidence" value="ECO:0007669"/>
    <property type="project" value="TreeGrafter"/>
</dbReference>
<comment type="function">
    <text evidence="3">Adenine glycosylase active on G-A mispairs. MutY also corrects error-prone DNA synthesis past GO lesions which are due to the oxidatively damaged form of guanine: 7,8-dihydro-8-oxoguanine (8-oxo-dGTP).</text>
</comment>
<keyword evidence="8" id="KW-0479">Metal-binding</keyword>
<dbReference type="KEGG" id="dps:DP2463"/>
<dbReference type="Gene3D" id="1.10.1670.10">
    <property type="entry name" value="Helix-hairpin-Helix base-excision DNA repair enzymes (C-terminal)"/>
    <property type="match status" value="1"/>
</dbReference>
<dbReference type="InterPro" id="IPR005760">
    <property type="entry name" value="A/G_AdeGlyc_MutY"/>
</dbReference>
<dbReference type="FunFam" id="1.10.340.30:FF:000002">
    <property type="entry name" value="Adenine DNA glycosylase"/>
    <property type="match status" value="1"/>
</dbReference>
<dbReference type="InterPro" id="IPR003651">
    <property type="entry name" value="Endonuclease3_FeS-loop_motif"/>
</dbReference>
<proteinExistence type="inferred from homology"/>
<sequence>MTDYSLGADLDRFQSQLLTWFRLQDRFLPWRQTYDPYHVWISEIMLQQTQMDRGVSYFNRWIERFPQVEAVAEADEQEIFKMWEGLGYYARARNLHRAAKKIVEEFAGELPCDIDLLRSLPGIGPYTAAAIGSVACNIDIPTIDANVARIFSRLFDIDRPVRETQVARAIEKVACDCLPSGRARHWNQALMDLGGLVCLPRAPRCTLCPIQEMCLAFARQTVQLRPVPLPKQKLIHIRRVAIFQVSEGRLLIQPSRHPTLWQGLWEFPHTDLQEEEAVEVGITRLLGLLPSENRVLEPMVTVKHAYTKYRVQFHCYLLRGEAGCQGEEQRLCDWQALARHGFSAGPRKVLEHIEKSRQDIVRLLGA</sequence>
<reference evidence="17" key="1">
    <citation type="journal article" date="2004" name="Environ. Microbiol.">
        <title>The genome of Desulfotalea psychrophila, a sulfate-reducing bacterium from permanently cold Arctic sediments.</title>
        <authorList>
            <person name="Rabus R."/>
            <person name="Ruepp A."/>
            <person name="Frickey T."/>
            <person name="Rattei T."/>
            <person name="Fartmann B."/>
            <person name="Stark M."/>
            <person name="Bauer M."/>
            <person name="Zibat A."/>
            <person name="Lombardot T."/>
            <person name="Becker I."/>
            <person name="Amann J."/>
            <person name="Gellner K."/>
            <person name="Teeling H."/>
            <person name="Leuschner W.D."/>
            <person name="Gloeckner F.-O."/>
            <person name="Lupas A.N."/>
            <person name="Amann R."/>
            <person name="Klenk H.-P."/>
        </authorList>
    </citation>
    <scope>NUCLEOTIDE SEQUENCE [LARGE SCALE GENOMIC DNA]</scope>
    <source>
        <strain evidence="17">DSM 12343 / LSv54</strain>
    </source>
</reference>
<dbReference type="Proteomes" id="UP000000602">
    <property type="component" value="Chromosome"/>
</dbReference>
<dbReference type="InterPro" id="IPR004036">
    <property type="entry name" value="Endonuclease-III-like_CS2"/>
</dbReference>
<evidence type="ECO:0000256" key="3">
    <source>
        <dbReference type="ARBA" id="ARBA00002933"/>
    </source>
</evidence>
<keyword evidence="17" id="KW-1185">Reference proteome</keyword>
<evidence type="ECO:0000256" key="1">
    <source>
        <dbReference type="ARBA" id="ARBA00000843"/>
    </source>
</evidence>
<dbReference type="Pfam" id="PF14815">
    <property type="entry name" value="NUDIX_4"/>
    <property type="match status" value="1"/>
</dbReference>
<dbReference type="SUPFAM" id="SSF55811">
    <property type="entry name" value="Nudix"/>
    <property type="match status" value="1"/>
</dbReference>
<evidence type="ECO:0000256" key="12">
    <source>
        <dbReference type="ARBA" id="ARBA00023014"/>
    </source>
</evidence>
<dbReference type="GO" id="GO:0046872">
    <property type="term" value="F:metal ion binding"/>
    <property type="evidence" value="ECO:0007669"/>
    <property type="project" value="UniProtKB-KW"/>
</dbReference>
<evidence type="ECO:0000259" key="15">
    <source>
        <dbReference type="SMART" id="SM00478"/>
    </source>
</evidence>
<dbReference type="InterPro" id="IPR000445">
    <property type="entry name" value="HhH_motif"/>
</dbReference>
<dbReference type="SMART" id="SM00525">
    <property type="entry name" value="FES"/>
    <property type="match status" value="1"/>
</dbReference>
<name>Q6AKD3_DESPS</name>
<keyword evidence="9" id="KW-0227">DNA damage</keyword>